<gene>
    <name evidence="2" type="ORF">TNCT_730261</name>
</gene>
<evidence type="ECO:0000259" key="1">
    <source>
        <dbReference type="Pfam" id="PF04218"/>
    </source>
</evidence>
<protein>
    <recommendedName>
        <fullName evidence="1">HTH psq-type domain-containing protein</fullName>
    </recommendedName>
</protein>
<name>A0A8X6H4Q8_TRICU</name>
<dbReference type="EMBL" id="BMAO01027192">
    <property type="protein sequence ID" value="GFR15110.1"/>
    <property type="molecule type" value="Genomic_DNA"/>
</dbReference>
<reference evidence="2" key="1">
    <citation type="submission" date="2020-07" db="EMBL/GenBank/DDBJ databases">
        <title>Multicomponent nature underlies the extraordinary mechanical properties of spider dragline silk.</title>
        <authorList>
            <person name="Kono N."/>
            <person name="Nakamura H."/>
            <person name="Mori M."/>
            <person name="Yoshida Y."/>
            <person name="Ohtoshi R."/>
            <person name="Malay A.D."/>
            <person name="Moran D.A.P."/>
            <person name="Tomita M."/>
            <person name="Numata K."/>
            <person name="Arakawa K."/>
        </authorList>
    </citation>
    <scope>NUCLEOTIDE SEQUENCE</scope>
</reference>
<feature type="domain" description="HTH psq-type" evidence="1">
    <location>
        <begin position="2"/>
        <end position="40"/>
    </location>
</feature>
<comment type="caution">
    <text evidence="2">The sequence shown here is derived from an EMBL/GenBank/DDBJ whole genome shotgun (WGS) entry which is preliminary data.</text>
</comment>
<dbReference type="GO" id="GO:0003677">
    <property type="term" value="F:DNA binding"/>
    <property type="evidence" value="ECO:0007669"/>
    <property type="project" value="InterPro"/>
</dbReference>
<dbReference type="AlphaFoldDB" id="A0A8X6H4Q8"/>
<dbReference type="Gene3D" id="1.10.10.60">
    <property type="entry name" value="Homeodomain-like"/>
    <property type="match status" value="1"/>
</dbReference>
<dbReference type="InterPro" id="IPR007889">
    <property type="entry name" value="HTH_Psq"/>
</dbReference>
<evidence type="ECO:0000313" key="2">
    <source>
        <dbReference type="EMBL" id="GFR15110.1"/>
    </source>
</evidence>
<dbReference type="Proteomes" id="UP000887116">
    <property type="component" value="Unassembled WGS sequence"/>
</dbReference>
<sequence length="104" mass="11917">MQVIRRLDTSKRQSQIRVALNLATSTIRTILQNKEKILSSATATMTSSATRVTRSRNNTIEEMKKRFSIWIDGEIERNMPLSQSIIMEKAEPDILGLRTKQRLA</sequence>
<evidence type="ECO:0000313" key="3">
    <source>
        <dbReference type="Proteomes" id="UP000887116"/>
    </source>
</evidence>
<accession>A0A8X6H4Q8</accession>
<keyword evidence="3" id="KW-1185">Reference proteome</keyword>
<organism evidence="2 3">
    <name type="scientific">Trichonephila clavata</name>
    <name type="common">Joro spider</name>
    <name type="synonym">Nephila clavata</name>
    <dbReference type="NCBI Taxonomy" id="2740835"/>
    <lineage>
        <taxon>Eukaryota</taxon>
        <taxon>Metazoa</taxon>
        <taxon>Ecdysozoa</taxon>
        <taxon>Arthropoda</taxon>
        <taxon>Chelicerata</taxon>
        <taxon>Arachnida</taxon>
        <taxon>Araneae</taxon>
        <taxon>Araneomorphae</taxon>
        <taxon>Entelegynae</taxon>
        <taxon>Araneoidea</taxon>
        <taxon>Nephilidae</taxon>
        <taxon>Trichonephila</taxon>
    </lineage>
</organism>
<proteinExistence type="predicted"/>
<dbReference type="Pfam" id="PF04218">
    <property type="entry name" value="CENP-B_N"/>
    <property type="match status" value="1"/>
</dbReference>